<feature type="transmembrane region" description="Helical" evidence="6">
    <location>
        <begin position="175"/>
        <end position="196"/>
    </location>
</feature>
<feature type="transmembrane region" description="Helical" evidence="6">
    <location>
        <begin position="139"/>
        <end position="163"/>
    </location>
</feature>
<comment type="subcellular location">
    <subcellularLocation>
        <location evidence="1">Membrane</location>
        <topology evidence="1">Multi-pass membrane protein</topology>
    </subcellularLocation>
</comment>
<gene>
    <name evidence="7" type="ORF">EG68_09665</name>
</gene>
<keyword evidence="2 6" id="KW-0812">Transmembrane</keyword>
<dbReference type="Gene3D" id="1.20.1740.10">
    <property type="entry name" value="Amino acid/polyamine transporter I"/>
    <property type="match status" value="1"/>
</dbReference>
<evidence type="ECO:0000256" key="1">
    <source>
        <dbReference type="ARBA" id="ARBA00004141"/>
    </source>
</evidence>
<evidence type="ECO:0000256" key="4">
    <source>
        <dbReference type="ARBA" id="ARBA00023136"/>
    </source>
</evidence>
<evidence type="ECO:0000256" key="6">
    <source>
        <dbReference type="SAM" id="Phobius"/>
    </source>
</evidence>
<keyword evidence="3 6" id="KW-1133">Transmembrane helix</keyword>
<dbReference type="OrthoDB" id="10062876at2759"/>
<dbReference type="GO" id="GO:0015179">
    <property type="term" value="F:L-amino acid transmembrane transporter activity"/>
    <property type="evidence" value="ECO:0007669"/>
    <property type="project" value="TreeGrafter"/>
</dbReference>
<feature type="region of interest" description="Disordered" evidence="5">
    <location>
        <begin position="244"/>
        <end position="275"/>
    </location>
</feature>
<evidence type="ECO:0000256" key="5">
    <source>
        <dbReference type="SAM" id="MobiDB-lite"/>
    </source>
</evidence>
<dbReference type="AlphaFoldDB" id="A0A8S9YM21"/>
<feature type="transmembrane region" description="Helical" evidence="6">
    <location>
        <begin position="208"/>
        <end position="233"/>
    </location>
</feature>
<dbReference type="GO" id="GO:0016020">
    <property type="term" value="C:membrane"/>
    <property type="evidence" value="ECO:0007669"/>
    <property type="project" value="UniProtKB-SubCell"/>
</dbReference>
<dbReference type="Proteomes" id="UP000822476">
    <property type="component" value="Unassembled WGS sequence"/>
</dbReference>
<dbReference type="EMBL" id="JTDE01003551">
    <property type="protein sequence ID" value="KAF7255925.1"/>
    <property type="molecule type" value="Genomic_DNA"/>
</dbReference>
<name>A0A8S9YM21_9TREM</name>
<evidence type="ECO:0000256" key="3">
    <source>
        <dbReference type="ARBA" id="ARBA00022989"/>
    </source>
</evidence>
<comment type="caution">
    <text evidence="7">The sequence shown here is derived from an EMBL/GenBank/DDBJ whole genome shotgun (WGS) entry which is preliminary data.</text>
</comment>
<dbReference type="InterPro" id="IPR050598">
    <property type="entry name" value="AminoAcid_Transporter"/>
</dbReference>
<accession>A0A8S9YM21</accession>
<keyword evidence="4 6" id="KW-0472">Membrane</keyword>
<proteinExistence type="predicted"/>
<dbReference type="PANTHER" id="PTHR11785:SF531">
    <property type="entry name" value="LARGE NEUTRAL AMINO ACIDS TRANSPORTER SMALL SUBUNIT 1"/>
    <property type="match status" value="1"/>
</dbReference>
<protein>
    <submittedName>
        <fullName evidence="7">Uncharacterized protein</fullName>
    </submittedName>
</protein>
<keyword evidence="8" id="KW-1185">Reference proteome</keyword>
<dbReference type="PANTHER" id="PTHR11785">
    <property type="entry name" value="AMINO ACID TRANSPORTER"/>
    <property type="match status" value="1"/>
</dbReference>
<evidence type="ECO:0000256" key="2">
    <source>
        <dbReference type="ARBA" id="ARBA00022692"/>
    </source>
</evidence>
<feature type="transmembrane region" description="Helical" evidence="6">
    <location>
        <begin position="70"/>
        <end position="90"/>
    </location>
</feature>
<reference evidence="7" key="1">
    <citation type="submission" date="2019-07" db="EMBL/GenBank/DDBJ databases">
        <title>Annotation for the trematode Paragonimus miyazaki's.</title>
        <authorList>
            <person name="Choi Y.-J."/>
        </authorList>
    </citation>
    <scope>NUCLEOTIDE SEQUENCE</scope>
    <source>
        <strain evidence="7">Japan</strain>
    </source>
</reference>
<dbReference type="InterPro" id="IPR002293">
    <property type="entry name" value="AA/rel_permease1"/>
</dbReference>
<feature type="compositionally biased region" description="Low complexity" evidence="5">
    <location>
        <begin position="250"/>
        <end position="267"/>
    </location>
</feature>
<evidence type="ECO:0000313" key="8">
    <source>
        <dbReference type="Proteomes" id="UP000822476"/>
    </source>
</evidence>
<sequence>MIFQNEYSGRRNNCKYFCSARCCTSCFCILCVIMGDTDAKWNKVESDDGQGQPLKHEKLPDVPVKMKKTIGLVNSITIIIGSMIGSGIFVSPTGIVENVHSFGASAYCYAELGTLIHRSGGDYAYHLEAFGPFMGFLRLWIEVMVARPATMAVIGMTFAKYILQPAFPDCEQPETVLRCLSAVCLLILAFINAYSVRLSTRVQDFFTYAKMFALLLIIVTGAVQIGLGSAIILKLSGISQRDGRTYPKPTASGSRTTWSTGRTITQRSRTNGREMTGNRTLRQKASATHTN</sequence>
<dbReference type="Pfam" id="PF13520">
    <property type="entry name" value="AA_permease_2"/>
    <property type="match status" value="1"/>
</dbReference>
<organism evidence="7 8">
    <name type="scientific">Paragonimus skrjabini miyazakii</name>
    <dbReference type="NCBI Taxonomy" id="59628"/>
    <lineage>
        <taxon>Eukaryota</taxon>
        <taxon>Metazoa</taxon>
        <taxon>Spiralia</taxon>
        <taxon>Lophotrochozoa</taxon>
        <taxon>Platyhelminthes</taxon>
        <taxon>Trematoda</taxon>
        <taxon>Digenea</taxon>
        <taxon>Plagiorchiida</taxon>
        <taxon>Troglotremata</taxon>
        <taxon>Troglotrematidae</taxon>
        <taxon>Paragonimus</taxon>
    </lineage>
</organism>
<evidence type="ECO:0000313" key="7">
    <source>
        <dbReference type="EMBL" id="KAF7255925.1"/>
    </source>
</evidence>